<gene>
    <name evidence="2" type="ORF">HQ497_09060</name>
</gene>
<dbReference type="Pfam" id="PF00990">
    <property type="entry name" value="GGDEF"/>
    <property type="match status" value="1"/>
</dbReference>
<dbReference type="SUPFAM" id="SSF55073">
    <property type="entry name" value="Nucleotide cyclase"/>
    <property type="match status" value="1"/>
</dbReference>
<dbReference type="InterPro" id="IPR029787">
    <property type="entry name" value="Nucleotide_cyclase"/>
</dbReference>
<proteinExistence type="predicted"/>
<dbReference type="AlphaFoldDB" id="A0A972VXP7"/>
<evidence type="ECO:0000259" key="1">
    <source>
        <dbReference type="PROSITE" id="PS50887"/>
    </source>
</evidence>
<dbReference type="SMART" id="SM00267">
    <property type="entry name" value="GGDEF"/>
    <property type="match status" value="1"/>
</dbReference>
<dbReference type="PANTHER" id="PTHR46663">
    <property type="entry name" value="DIGUANYLATE CYCLASE DGCT-RELATED"/>
    <property type="match status" value="1"/>
</dbReference>
<dbReference type="PANTHER" id="PTHR46663:SF2">
    <property type="entry name" value="GGDEF DOMAIN-CONTAINING PROTEIN"/>
    <property type="match status" value="1"/>
</dbReference>
<dbReference type="PROSITE" id="PS50887">
    <property type="entry name" value="GGDEF"/>
    <property type="match status" value="1"/>
</dbReference>
<reference evidence="2" key="1">
    <citation type="submission" date="2020-05" db="EMBL/GenBank/DDBJ databases">
        <title>Sulfur intermediates as new biogeochemical hubs in an aquatic model microbial ecosystem.</title>
        <authorList>
            <person name="Vigneron A."/>
        </authorList>
    </citation>
    <scope>NUCLEOTIDE SEQUENCE</scope>
    <source>
        <strain evidence="2">Bin.250</strain>
    </source>
</reference>
<dbReference type="InterPro" id="IPR000160">
    <property type="entry name" value="GGDEF_dom"/>
</dbReference>
<feature type="domain" description="GGDEF" evidence="1">
    <location>
        <begin position="104"/>
        <end position="155"/>
    </location>
</feature>
<dbReference type="NCBIfam" id="TIGR00254">
    <property type="entry name" value="GGDEF"/>
    <property type="match status" value="1"/>
</dbReference>
<name>A0A972VXP7_9GAMM</name>
<comment type="caution">
    <text evidence="2">The sequence shown here is derived from an EMBL/GenBank/DDBJ whole genome shotgun (WGS) entry which is preliminary data.</text>
</comment>
<dbReference type="CDD" id="cd01949">
    <property type="entry name" value="GGDEF"/>
    <property type="match status" value="1"/>
</dbReference>
<evidence type="ECO:0000313" key="2">
    <source>
        <dbReference type="EMBL" id="NQV65501.1"/>
    </source>
</evidence>
<organism evidence="2 3">
    <name type="scientific">SAR86 cluster bacterium</name>
    <dbReference type="NCBI Taxonomy" id="2030880"/>
    <lineage>
        <taxon>Bacteria</taxon>
        <taxon>Pseudomonadati</taxon>
        <taxon>Pseudomonadota</taxon>
        <taxon>Gammaproteobacteria</taxon>
        <taxon>SAR86 cluster</taxon>
    </lineage>
</organism>
<dbReference type="InterPro" id="IPR052163">
    <property type="entry name" value="DGC-Regulatory_Protein"/>
</dbReference>
<evidence type="ECO:0000313" key="3">
    <source>
        <dbReference type="Proteomes" id="UP000754644"/>
    </source>
</evidence>
<sequence>MALVCVSGASFVYFQRRKLVVARQQLQTLEELVRLRTSELAEQNDKLEGVNDQLLKASMTDALTGLHNRRYLYDYLENQVAIMQRYLGQLEAGESSHQALLLEPSIFFMMIDLDGFKSINDSFGHPAGDEALIQVCDILVKYTRDSDTLIRWGGG</sequence>
<dbReference type="InterPro" id="IPR043128">
    <property type="entry name" value="Rev_trsase/Diguanyl_cyclase"/>
</dbReference>
<protein>
    <submittedName>
        <fullName evidence="2">GGDEF domain-containing protein</fullName>
    </submittedName>
</protein>
<accession>A0A972VXP7</accession>
<dbReference type="EMBL" id="JABMOJ010000338">
    <property type="protein sequence ID" value="NQV65501.1"/>
    <property type="molecule type" value="Genomic_DNA"/>
</dbReference>
<dbReference type="Proteomes" id="UP000754644">
    <property type="component" value="Unassembled WGS sequence"/>
</dbReference>
<dbReference type="Gene3D" id="3.30.70.270">
    <property type="match status" value="1"/>
</dbReference>